<dbReference type="Proteomes" id="UP000245051">
    <property type="component" value="Chromosome"/>
</dbReference>
<proteinExistence type="predicted"/>
<dbReference type="PANTHER" id="PTHR30538">
    <property type="entry name" value="LYSINE 2,3-AMINOMUTASE-RELATED"/>
    <property type="match status" value="1"/>
</dbReference>
<comment type="cofactor">
    <cofactor evidence="1">
        <name>pyridoxal 5'-phosphate</name>
        <dbReference type="ChEBI" id="CHEBI:597326"/>
    </cofactor>
</comment>
<dbReference type="NCBIfam" id="TIGR00238">
    <property type="entry name" value="KamA family radical SAM protein"/>
    <property type="match status" value="1"/>
</dbReference>
<dbReference type="InterPro" id="IPR022447">
    <property type="entry name" value="Lys_aminomutase-rel"/>
</dbReference>
<dbReference type="PROSITE" id="PS51918">
    <property type="entry name" value="RADICAL_SAM"/>
    <property type="match status" value="1"/>
</dbReference>
<evidence type="ECO:0000256" key="7">
    <source>
        <dbReference type="ARBA" id="ARBA00023014"/>
    </source>
</evidence>
<evidence type="ECO:0000256" key="2">
    <source>
        <dbReference type="ARBA" id="ARBA00022485"/>
    </source>
</evidence>
<dbReference type="SFLD" id="SFLDG01070">
    <property type="entry name" value="PLP-dependent"/>
    <property type="match status" value="1"/>
</dbReference>
<dbReference type="RefSeq" id="WP_109297097.1">
    <property type="nucleotide sequence ID" value="NZ_CP029254.1"/>
</dbReference>
<dbReference type="PIRSF" id="PIRSF004911">
    <property type="entry name" value="DUF160"/>
    <property type="match status" value="1"/>
</dbReference>
<dbReference type="Gene3D" id="3.20.20.70">
    <property type="entry name" value="Aldolase class I"/>
    <property type="match status" value="1"/>
</dbReference>
<keyword evidence="4" id="KW-0479">Metal-binding</keyword>
<evidence type="ECO:0000313" key="10">
    <source>
        <dbReference type="EMBL" id="AWK12264.1"/>
    </source>
</evidence>
<dbReference type="Pfam" id="PF04055">
    <property type="entry name" value="Radical_SAM"/>
    <property type="match status" value="1"/>
</dbReference>
<dbReference type="InterPro" id="IPR003739">
    <property type="entry name" value="Lys_aminomutase/Glu_NH3_mut"/>
</dbReference>
<dbReference type="SUPFAM" id="SSF102114">
    <property type="entry name" value="Radical SAM enzymes"/>
    <property type="match status" value="1"/>
</dbReference>
<dbReference type="EMBL" id="CP029254">
    <property type="protein sequence ID" value="AWK12264.1"/>
    <property type="molecule type" value="Genomic_DNA"/>
</dbReference>
<dbReference type="SFLD" id="SFLDS00029">
    <property type="entry name" value="Radical_SAM"/>
    <property type="match status" value="1"/>
</dbReference>
<evidence type="ECO:0000256" key="1">
    <source>
        <dbReference type="ARBA" id="ARBA00001933"/>
    </source>
</evidence>
<reference evidence="10 11" key="1">
    <citation type="submission" date="2018-05" db="EMBL/GenBank/DDBJ databases">
        <title>Complete genome sequence of the Type Strain of Streptomyces spongiicola HNM0071, the producer of staurosporine.</title>
        <authorList>
            <person name="Zhou S."/>
            <person name="Huang X."/>
        </authorList>
    </citation>
    <scope>NUCLEOTIDE SEQUENCE [LARGE SCALE GENOMIC DNA]</scope>
    <source>
        <strain evidence="10 11">HNM0071</strain>
    </source>
</reference>
<keyword evidence="7" id="KW-0411">Iron-sulfur</keyword>
<feature type="domain" description="Radical SAM core" evidence="9">
    <location>
        <begin position="86"/>
        <end position="299"/>
    </location>
</feature>
<name>A0ABN5KVY5_9ACTN</name>
<dbReference type="Pfam" id="PF12544">
    <property type="entry name" value="LAM_C"/>
    <property type="match status" value="1"/>
</dbReference>
<keyword evidence="5" id="KW-0663">Pyridoxal phosphate</keyword>
<sequence length="351" mass="38625">MTDDHTTIRTVGGLAAAGLTADAKALEEVAERYAIAISPAVRRRLGQGADDPVAAQFVPTASELIVSAEELTDPIGDERFSPLTGVTHRYRDRVLLKPLGMCPVYCRFCFRREVVGPEHGILPDEDLAAALDYIRGHEEVWEVILTGGDPLMLPPARLGRLLDALDGIAHVRVVRIHTRVPVVSPERIRPRLLSVLKRRMPVWIVLHCNHRREIGEEASAALGALADRGVPLLSQTVLLRGVNDSPRALEELFRELVEHRVKPYYLHHADLARGTGHFRTGIEEGRGIVRRLRGDVSGLCQPTYVLDIPGGHGKVPIGSDYLERSADGSYLVTDRGGARHRYPPVPGEAEQ</sequence>
<dbReference type="InterPro" id="IPR058240">
    <property type="entry name" value="rSAM_sf"/>
</dbReference>
<dbReference type="CDD" id="cd01335">
    <property type="entry name" value="Radical_SAM"/>
    <property type="match status" value="1"/>
</dbReference>
<evidence type="ECO:0000313" key="11">
    <source>
        <dbReference type="Proteomes" id="UP000245051"/>
    </source>
</evidence>
<dbReference type="InterPro" id="IPR013785">
    <property type="entry name" value="Aldolase_TIM"/>
</dbReference>
<accession>A0ABN5KVY5</accession>
<dbReference type="NCBIfam" id="TIGR03822">
    <property type="entry name" value="AblA_like_2"/>
    <property type="match status" value="1"/>
</dbReference>
<organism evidence="10 11">
    <name type="scientific">Streptomyces spongiicola</name>
    <dbReference type="NCBI Taxonomy" id="1690221"/>
    <lineage>
        <taxon>Bacteria</taxon>
        <taxon>Bacillati</taxon>
        <taxon>Actinomycetota</taxon>
        <taxon>Actinomycetes</taxon>
        <taxon>Kitasatosporales</taxon>
        <taxon>Streptomycetaceae</taxon>
        <taxon>Streptomyces</taxon>
    </lineage>
</organism>
<dbReference type="InterPro" id="IPR007197">
    <property type="entry name" value="rSAM"/>
</dbReference>
<evidence type="ECO:0000256" key="6">
    <source>
        <dbReference type="ARBA" id="ARBA00023004"/>
    </source>
</evidence>
<evidence type="ECO:0000256" key="5">
    <source>
        <dbReference type="ARBA" id="ARBA00022898"/>
    </source>
</evidence>
<evidence type="ECO:0000256" key="8">
    <source>
        <dbReference type="ARBA" id="ARBA00023235"/>
    </source>
</evidence>
<protein>
    <submittedName>
        <fullName evidence="10">Lysine-2,3-aminomutase-like protein</fullName>
    </submittedName>
</protein>
<evidence type="ECO:0000259" key="9">
    <source>
        <dbReference type="PROSITE" id="PS51918"/>
    </source>
</evidence>
<evidence type="ECO:0000256" key="3">
    <source>
        <dbReference type="ARBA" id="ARBA00022691"/>
    </source>
</evidence>
<evidence type="ECO:0000256" key="4">
    <source>
        <dbReference type="ARBA" id="ARBA00022723"/>
    </source>
</evidence>
<gene>
    <name evidence="10" type="ORF">DDQ41_28865</name>
</gene>
<keyword evidence="2" id="KW-0004">4Fe-4S</keyword>
<keyword evidence="3" id="KW-0949">S-adenosyl-L-methionine</keyword>
<dbReference type="PANTHER" id="PTHR30538:SF1">
    <property type="entry name" value="L-LYSINE 2,3-AMINOMUTASE"/>
    <property type="match status" value="1"/>
</dbReference>
<keyword evidence="11" id="KW-1185">Reference proteome</keyword>
<keyword evidence="6" id="KW-0408">Iron</keyword>
<dbReference type="InterPro" id="IPR025895">
    <property type="entry name" value="LAM_C_dom"/>
</dbReference>
<keyword evidence="8" id="KW-0413">Isomerase</keyword>